<keyword evidence="4" id="KW-1185">Reference proteome</keyword>
<dbReference type="AlphaFoldDB" id="A0A2J6SAB2"/>
<dbReference type="SUPFAM" id="SSF54695">
    <property type="entry name" value="POZ domain"/>
    <property type="match status" value="1"/>
</dbReference>
<dbReference type="OrthoDB" id="6359816at2759"/>
<dbReference type="Proteomes" id="UP000235786">
    <property type="component" value="Unassembled WGS sequence"/>
</dbReference>
<accession>A0A2J6SAB2</accession>
<evidence type="ECO:0000313" key="3">
    <source>
        <dbReference type="EMBL" id="PMD47707.1"/>
    </source>
</evidence>
<protein>
    <recommendedName>
        <fullName evidence="2">BTB domain-containing protein</fullName>
    </recommendedName>
</protein>
<dbReference type="EMBL" id="KZ613938">
    <property type="protein sequence ID" value="PMD47707.1"/>
    <property type="molecule type" value="Genomic_DNA"/>
</dbReference>
<name>A0A2J6SAB2_HYAVF</name>
<evidence type="ECO:0000256" key="1">
    <source>
        <dbReference type="SAM" id="MobiDB-lite"/>
    </source>
</evidence>
<dbReference type="InterPro" id="IPR011333">
    <property type="entry name" value="SKP1/BTB/POZ_sf"/>
</dbReference>
<organism evidence="3 4">
    <name type="scientific">Hyaloscypha variabilis (strain UAMH 11265 / GT02V1 / F)</name>
    <name type="common">Meliniomyces variabilis</name>
    <dbReference type="NCBI Taxonomy" id="1149755"/>
    <lineage>
        <taxon>Eukaryota</taxon>
        <taxon>Fungi</taxon>
        <taxon>Dikarya</taxon>
        <taxon>Ascomycota</taxon>
        <taxon>Pezizomycotina</taxon>
        <taxon>Leotiomycetes</taxon>
        <taxon>Helotiales</taxon>
        <taxon>Hyaloscyphaceae</taxon>
        <taxon>Hyaloscypha</taxon>
        <taxon>Hyaloscypha variabilis</taxon>
    </lineage>
</organism>
<feature type="region of interest" description="Disordered" evidence="1">
    <location>
        <begin position="279"/>
        <end position="311"/>
    </location>
</feature>
<feature type="domain" description="BTB" evidence="2">
    <location>
        <begin position="92"/>
        <end position="151"/>
    </location>
</feature>
<proteinExistence type="predicted"/>
<gene>
    <name evidence="3" type="ORF">L207DRAFT_523072</name>
</gene>
<dbReference type="SMART" id="SM00225">
    <property type="entry name" value="BTB"/>
    <property type="match status" value="1"/>
</dbReference>
<dbReference type="Gene3D" id="3.30.710.10">
    <property type="entry name" value="Potassium Channel Kv1.1, Chain A"/>
    <property type="match status" value="1"/>
</dbReference>
<reference evidence="3 4" key="1">
    <citation type="submission" date="2016-04" db="EMBL/GenBank/DDBJ databases">
        <title>A degradative enzymes factory behind the ericoid mycorrhizal symbiosis.</title>
        <authorList>
            <consortium name="DOE Joint Genome Institute"/>
            <person name="Martino E."/>
            <person name="Morin E."/>
            <person name="Grelet G."/>
            <person name="Kuo A."/>
            <person name="Kohler A."/>
            <person name="Daghino S."/>
            <person name="Barry K."/>
            <person name="Choi C."/>
            <person name="Cichocki N."/>
            <person name="Clum A."/>
            <person name="Copeland A."/>
            <person name="Hainaut M."/>
            <person name="Haridas S."/>
            <person name="Labutti K."/>
            <person name="Lindquist E."/>
            <person name="Lipzen A."/>
            <person name="Khouja H.-R."/>
            <person name="Murat C."/>
            <person name="Ohm R."/>
            <person name="Olson A."/>
            <person name="Spatafora J."/>
            <person name="Veneault-Fourrey C."/>
            <person name="Henrissat B."/>
            <person name="Grigoriev I."/>
            <person name="Martin F."/>
            <person name="Perotto S."/>
        </authorList>
    </citation>
    <scope>NUCLEOTIDE SEQUENCE [LARGE SCALE GENOMIC DNA]</scope>
    <source>
        <strain evidence="3 4">F</strain>
    </source>
</reference>
<evidence type="ECO:0000259" key="2">
    <source>
        <dbReference type="PROSITE" id="PS50097"/>
    </source>
</evidence>
<feature type="compositionally biased region" description="Basic and acidic residues" evidence="1">
    <location>
        <begin position="279"/>
        <end position="290"/>
    </location>
</feature>
<dbReference type="InterPro" id="IPR000210">
    <property type="entry name" value="BTB/POZ_dom"/>
</dbReference>
<dbReference type="PANTHER" id="PTHR47843:SF2">
    <property type="entry name" value="BTB DOMAIN-CONTAINING PROTEIN"/>
    <property type="match status" value="1"/>
</dbReference>
<dbReference type="PROSITE" id="PS50097">
    <property type="entry name" value="BTB"/>
    <property type="match status" value="1"/>
</dbReference>
<evidence type="ECO:0000313" key="4">
    <source>
        <dbReference type="Proteomes" id="UP000235786"/>
    </source>
</evidence>
<sequence length="311" mass="35593">MLSSIRSTFGRKKNVAVLRFLHPKPANLNHSAQIYTALRSVPKATTSRSFSTMQTRLFTVSGTIEHTAINNSTLSALKNFPTSNKKSSTEMMDIYVGPHSQHFRVHKKVLCRRIPYFNNTIENSIEFPDEGPESFYALLLWVYTEKLPVVSKSEKVKVQSPWNLLKVYSLAQKLASPELISYVTSQWIEQARGQSNAQCPNFELLDEIYSTLPAESRPHEYISWVFYSLSRLNSENGLAVGEVWKLMKKHPDLKADLVQYIEKEKAWYEREKLRASQIQEIKKTDKATGKDEEDEHDSGIDHRSCTEAFAG</sequence>
<dbReference type="PANTHER" id="PTHR47843">
    <property type="entry name" value="BTB DOMAIN-CONTAINING PROTEIN-RELATED"/>
    <property type="match status" value="1"/>
</dbReference>
<dbReference type="Pfam" id="PF00651">
    <property type="entry name" value="BTB"/>
    <property type="match status" value="1"/>
</dbReference>
<dbReference type="CDD" id="cd18186">
    <property type="entry name" value="BTB_POZ_ZBTB_KLHL-like"/>
    <property type="match status" value="1"/>
</dbReference>